<protein>
    <submittedName>
        <fullName evidence="2">Uncharacterized protein</fullName>
    </submittedName>
</protein>
<name>A0ABQ9GTM3_9NEOP</name>
<feature type="region of interest" description="Disordered" evidence="1">
    <location>
        <begin position="207"/>
        <end position="252"/>
    </location>
</feature>
<organism evidence="2 3">
    <name type="scientific">Dryococelus australis</name>
    <dbReference type="NCBI Taxonomy" id="614101"/>
    <lineage>
        <taxon>Eukaryota</taxon>
        <taxon>Metazoa</taxon>
        <taxon>Ecdysozoa</taxon>
        <taxon>Arthropoda</taxon>
        <taxon>Hexapoda</taxon>
        <taxon>Insecta</taxon>
        <taxon>Pterygota</taxon>
        <taxon>Neoptera</taxon>
        <taxon>Polyneoptera</taxon>
        <taxon>Phasmatodea</taxon>
        <taxon>Verophasmatodea</taxon>
        <taxon>Anareolatae</taxon>
        <taxon>Phasmatidae</taxon>
        <taxon>Eurycanthinae</taxon>
        <taxon>Dryococelus</taxon>
    </lineage>
</organism>
<dbReference type="Proteomes" id="UP001159363">
    <property type="component" value="Chromosome 8"/>
</dbReference>
<evidence type="ECO:0000313" key="3">
    <source>
        <dbReference type="Proteomes" id="UP001159363"/>
    </source>
</evidence>
<keyword evidence="3" id="KW-1185">Reference proteome</keyword>
<gene>
    <name evidence="2" type="ORF">PR048_023276</name>
</gene>
<evidence type="ECO:0000313" key="2">
    <source>
        <dbReference type="EMBL" id="KAJ8875381.1"/>
    </source>
</evidence>
<proteinExistence type="predicted"/>
<reference evidence="2 3" key="1">
    <citation type="submission" date="2023-02" db="EMBL/GenBank/DDBJ databases">
        <title>LHISI_Scaffold_Assembly.</title>
        <authorList>
            <person name="Stuart O.P."/>
            <person name="Cleave R."/>
            <person name="Magrath M.J.L."/>
            <person name="Mikheyev A.S."/>
        </authorList>
    </citation>
    <scope>NUCLEOTIDE SEQUENCE [LARGE SCALE GENOMIC DNA]</scope>
    <source>
        <strain evidence="2">Daus_M_001</strain>
        <tissue evidence="2">Leg muscle</tissue>
    </source>
</reference>
<dbReference type="EMBL" id="JARBHB010000009">
    <property type="protein sequence ID" value="KAJ8875381.1"/>
    <property type="molecule type" value="Genomic_DNA"/>
</dbReference>
<feature type="compositionally biased region" description="Polar residues" evidence="1">
    <location>
        <begin position="121"/>
        <end position="134"/>
    </location>
</feature>
<sequence length="414" mass="46171">MRHAIMTKIKFPGTILHRPMDIARSASVSLPQESMGSNPTSAYRESLKGPNPIPPLFMAAATLGWTGARDIQMRRVELKSRKHGGWRGLGKGNGERVSISLAGVETRTTLCVDTKRRRRQSSPPTKANWAQSPAGSLPGFRTWDRAGRYRWSAGFLGDLPFPPPFHSSAALYSPQSLSLALKTSLLRAAYYLFTHALTMSVRPRRTNIRNPKAGETGDFRENPPSSGIVRHDSHVRKSGSDSSRNREPGSHWWKTNAIAAEPPRPHETTRSLHCSARRFLRRRTAHRPECQEITRWRWRLPTLKTLPVHLRRAARGGTVKEGVFVAPAPPNNPCPRASIRLAPNTPPRQHKQRKCIQKHTNSLAPSKKCLRLSSTITSILGQPSNIQDPSNSILGLPTTLQVEPRTAWHPPSRS</sequence>
<feature type="region of interest" description="Disordered" evidence="1">
    <location>
        <begin position="114"/>
        <end position="134"/>
    </location>
</feature>
<comment type="caution">
    <text evidence="2">The sequence shown here is derived from an EMBL/GenBank/DDBJ whole genome shotgun (WGS) entry which is preliminary data.</text>
</comment>
<accession>A0ABQ9GTM3</accession>
<evidence type="ECO:0000256" key="1">
    <source>
        <dbReference type="SAM" id="MobiDB-lite"/>
    </source>
</evidence>